<name>A0A517M132_9BACT</name>
<dbReference type="OrthoDB" id="9775763at2"/>
<dbReference type="KEGG" id="ruv:EC9_27730"/>
<dbReference type="Pfam" id="PF07642">
    <property type="entry name" value="BBP2"/>
    <property type="match status" value="1"/>
</dbReference>
<evidence type="ECO:0000313" key="2">
    <source>
        <dbReference type="EMBL" id="QDS88582.1"/>
    </source>
</evidence>
<dbReference type="AlphaFoldDB" id="A0A517M132"/>
<evidence type="ECO:0000313" key="3">
    <source>
        <dbReference type="Proteomes" id="UP000319557"/>
    </source>
</evidence>
<organism evidence="2 3">
    <name type="scientific">Rosistilla ulvae</name>
    <dbReference type="NCBI Taxonomy" id="1930277"/>
    <lineage>
        <taxon>Bacteria</taxon>
        <taxon>Pseudomonadati</taxon>
        <taxon>Planctomycetota</taxon>
        <taxon>Planctomycetia</taxon>
        <taxon>Pirellulales</taxon>
        <taxon>Pirellulaceae</taxon>
        <taxon>Rosistilla</taxon>
    </lineage>
</organism>
<dbReference type="InterPro" id="IPR011486">
    <property type="entry name" value="BBP2"/>
</dbReference>
<gene>
    <name evidence="2" type="ORF">EC9_27730</name>
</gene>
<dbReference type="EMBL" id="CP036261">
    <property type="protein sequence ID" value="QDS88582.1"/>
    <property type="molecule type" value="Genomic_DNA"/>
</dbReference>
<feature type="signal peptide" evidence="1">
    <location>
        <begin position="1"/>
        <end position="21"/>
    </location>
</feature>
<accession>A0A517M132</accession>
<evidence type="ECO:0008006" key="4">
    <source>
        <dbReference type="Google" id="ProtNLM"/>
    </source>
</evidence>
<dbReference type="RefSeq" id="WP_145345898.1">
    <property type="nucleotide sequence ID" value="NZ_CP036261.1"/>
</dbReference>
<dbReference type="Proteomes" id="UP000319557">
    <property type="component" value="Chromosome"/>
</dbReference>
<dbReference type="SUPFAM" id="SSF56935">
    <property type="entry name" value="Porins"/>
    <property type="match status" value="1"/>
</dbReference>
<keyword evidence="1" id="KW-0732">Signal</keyword>
<reference evidence="2 3" key="1">
    <citation type="submission" date="2019-02" db="EMBL/GenBank/DDBJ databases">
        <title>Deep-cultivation of Planctomycetes and their phenomic and genomic characterization uncovers novel biology.</title>
        <authorList>
            <person name="Wiegand S."/>
            <person name="Jogler M."/>
            <person name="Boedeker C."/>
            <person name="Pinto D."/>
            <person name="Vollmers J."/>
            <person name="Rivas-Marin E."/>
            <person name="Kohn T."/>
            <person name="Peeters S.H."/>
            <person name="Heuer A."/>
            <person name="Rast P."/>
            <person name="Oberbeckmann S."/>
            <person name="Bunk B."/>
            <person name="Jeske O."/>
            <person name="Meyerdierks A."/>
            <person name="Storesund J.E."/>
            <person name="Kallscheuer N."/>
            <person name="Luecker S."/>
            <person name="Lage O.M."/>
            <person name="Pohl T."/>
            <person name="Merkel B.J."/>
            <person name="Hornburger P."/>
            <person name="Mueller R.-W."/>
            <person name="Bruemmer F."/>
            <person name="Labrenz M."/>
            <person name="Spormann A.M."/>
            <person name="Op den Camp H."/>
            <person name="Overmann J."/>
            <person name="Amann R."/>
            <person name="Jetten M.S.M."/>
            <person name="Mascher T."/>
            <person name="Medema M.H."/>
            <person name="Devos D.P."/>
            <person name="Kaster A.-K."/>
            <person name="Ovreas L."/>
            <person name="Rohde M."/>
            <person name="Galperin M.Y."/>
            <person name="Jogler C."/>
        </authorList>
    </citation>
    <scope>NUCLEOTIDE SEQUENCE [LARGE SCALE GENOMIC DNA]</scope>
    <source>
        <strain evidence="2 3">EC9</strain>
    </source>
</reference>
<feature type="chain" id="PRO_5022196998" description="Porin" evidence="1">
    <location>
        <begin position="22"/>
        <end position="436"/>
    </location>
</feature>
<proteinExistence type="predicted"/>
<keyword evidence="3" id="KW-1185">Reference proteome</keyword>
<protein>
    <recommendedName>
        <fullName evidence="4">Porin</fullName>
    </recommendedName>
</protein>
<evidence type="ECO:0000256" key="1">
    <source>
        <dbReference type="SAM" id="SignalP"/>
    </source>
</evidence>
<sequence precursor="true">MLRIIVPLALASLLPNAILHAQTPFQSIAQVGYAAKCDCGEAVCGCEDSCSEAACGISDPAADCDSMCDDGCDSMGGGLGCFDTSKKGCGLFSNCGDDPLSLFGCTPCGLTVSGWAQIGYHSKGSDFRFNSFPNNVQLQQAWLSIDKAIDTSEGFDVGGHIDYIYGTDGPDTQAFGTDNGHWDQSFDNGGNYGSAIPQAYVEMGYGDLSVKVGHFYTIIGWEVVTAPDNFFYSHAYTMYNSEPFTHTGALATLAVGDNASVFGGYTLGWDSGYEDNGDNFIGGISSALCDDITATYATVFGRFVERTQERGYMHSLVFDVTVTENLQYILQSDVLATENASGAAERESIGVNQYWIYSINDCLSAGARFEWWNNLDSATGNRADVYDLTLGCNVTPHSNVIVRPEIRWDWDPDQLGVNQNDDKNQTTFGIDTIVLF</sequence>